<evidence type="ECO:0000313" key="2">
    <source>
        <dbReference type="EMBL" id="MCI04293.1"/>
    </source>
</evidence>
<feature type="compositionally biased region" description="Low complexity" evidence="1">
    <location>
        <begin position="40"/>
        <end position="49"/>
    </location>
</feature>
<organism evidence="2 3">
    <name type="scientific">Trifolium medium</name>
    <dbReference type="NCBI Taxonomy" id="97028"/>
    <lineage>
        <taxon>Eukaryota</taxon>
        <taxon>Viridiplantae</taxon>
        <taxon>Streptophyta</taxon>
        <taxon>Embryophyta</taxon>
        <taxon>Tracheophyta</taxon>
        <taxon>Spermatophyta</taxon>
        <taxon>Magnoliopsida</taxon>
        <taxon>eudicotyledons</taxon>
        <taxon>Gunneridae</taxon>
        <taxon>Pentapetalae</taxon>
        <taxon>rosids</taxon>
        <taxon>fabids</taxon>
        <taxon>Fabales</taxon>
        <taxon>Fabaceae</taxon>
        <taxon>Papilionoideae</taxon>
        <taxon>50 kb inversion clade</taxon>
        <taxon>NPAAA clade</taxon>
        <taxon>Hologalegina</taxon>
        <taxon>IRL clade</taxon>
        <taxon>Trifolieae</taxon>
        <taxon>Trifolium</taxon>
    </lineage>
</organism>
<evidence type="ECO:0000256" key="1">
    <source>
        <dbReference type="SAM" id="MobiDB-lite"/>
    </source>
</evidence>
<proteinExistence type="predicted"/>
<name>A0A392NWV9_9FABA</name>
<feature type="region of interest" description="Disordered" evidence="1">
    <location>
        <begin position="1"/>
        <end position="49"/>
    </location>
</feature>
<dbReference type="AlphaFoldDB" id="A0A392NWV9"/>
<comment type="caution">
    <text evidence="2">The sequence shown here is derived from an EMBL/GenBank/DDBJ whole genome shotgun (WGS) entry which is preliminary data.</text>
</comment>
<reference evidence="2 3" key="1">
    <citation type="journal article" date="2018" name="Front. Plant Sci.">
        <title>Red Clover (Trifolium pratense) and Zigzag Clover (T. medium) - A Picture of Genomic Similarities and Differences.</title>
        <authorList>
            <person name="Dluhosova J."/>
            <person name="Istvanek J."/>
            <person name="Nedelnik J."/>
            <person name="Repkova J."/>
        </authorList>
    </citation>
    <scope>NUCLEOTIDE SEQUENCE [LARGE SCALE GENOMIC DNA]</scope>
    <source>
        <strain evidence="3">cv. 10/8</strain>
        <tissue evidence="2">Leaf</tissue>
    </source>
</reference>
<protein>
    <submittedName>
        <fullName evidence="2">Uncharacterized protein</fullName>
    </submittedName>
</protein>
<dbReference type="Proteomes" id="UP000265520">
    <property type="component" value="Unassembled WGS sequence"/>
</dbReference>
<keyword evidence="3" id="KW-1185">Reference proteome</keyword>
<evidence type="ECO:0000313" key="3">
    <source>
        <dbReference type="Proteomes" id="UP000265520"/>
    </source>
</evidence>
<gene>
    <name evidence="2" type="ORF">A2U01_0025340</name>
</gene>
<sequence>MENQHRKSPPIPSKTGTQHLQRGSTGEIPRTQTSSHDKLSQSSSRFSGGSVLCCSSIKSADIIQCNEKIRKRRETEVASKLWNTAKKFGVGCEDETKGDSDYVQQIIQGEKVDRMTKVTREQKSRVNS</sequence>
<dbReference type="EMBL" id="LXQA010054900">
    <property type="protein sequence ID" value="MCI04293.1"/>
    <property type="molecule type" value="Genomic_DNA"/>
</dbReference>
<feature type="compositionally biased region" description="Polar residues" evidence="1">
    <location>
        <begin position="14"/>
        <end position="34"/>
    </location>
</feature>
<accession>A0A392NWV9</accession>